<proteinExistence type="predicted"/>
<evidence type="ECO:0008006" key="2">
    <source>
        <dbReference type="Google" id="ProtNLM"/>
    </source>
</evidence>
<dbReference type="PANTHER" id="PTHR34990:SF2">
    <property type="entry name" value="BLL8164 PROTEIN"/>
    <property type="match status" value="1"/>
</dbReference>
<dbReference type="GO" id="GO:0008758">
    <property type="term" value="F:UDP-2,3-diacylglucosamine hydrolase activity"/>
    <property type="evidence" value="ECO:0007669"/>
    <property type="project" value="TreeGrafter"/>
</dbReference>
<gene>
    <name evidence="1" type="ORF">MNB_SV-15-622</name>
</gene>
<reference evidence="1" key="1">
    <citation type="submission" date="2016-10" db="EMBL/GenBank/DDBJ databases">
        <authorList>
            <person name="de Groot N.N."/>
        </authorList>
    </citation>
    <scope>NUCLEOTIDE SEQUENCE</scope>
</reference>
<dbReference type="InterPro" id="IPR043461">
    <property type="entry name" value="LpxH-like"/>
</dbReference>
<organism evidence="1">
    <name type="scientific">hydrothermal vent metagenome</name>
    <dbReference type="NCBI Taxonomy" id="652676"/>
    <lineage>
        <taxon>unclassified sequences</taxon>
        <taxon>metagenomes</taxon>
        <taxon>ecological metagenomes</taxon>
    </lineage>
</organism>
<dbReference type="GO" id="GO:0016020">
    <property type="term" value="C:membrane"/>
    <property type="evidence" value="ECO:0007669"/>
    <property type="project" value="GOC"/>
</dbReference>
<dbReference type="EMBL" id="FRYL01000030">
    <property type="protein sequence ID" value="SHO81140.1"/>
    <property type="molecule type" value="Genomic_DNA"/>
</dbReference>
<accession>A0A1W1EJV2</accession>
<protein>
    <recommendedName>
        <fullName evidence="2">Calcineurin-like phosphoesterase domain-containing protein</fullName>
    </recommendedName>
</protein>
<evidence type="ECO:0000313" key="1">
    <source>
        <dbReference type="EMBL" id="SHO81140.1"/>
    </source>
</evidence>
<sequence length="218" mass="25713">MIEIEEGAIFISDVHYPHYGMDILDILDDNIDAPQIFLMGDIFDMLFDTPYLREYNRELIDKINELSLFCEIYYFEGNHDFNLSSIFPTIKIFSISLQPQIMLLNQKYISLAHGDKYNMGILYNIYTKLIRNSFINNLIPNRVIKKKLKYLKNKSICHKIDNFEDKIIKILDFYNSNLVIEAHYHQGVIIDNYISLPSLVCQKSIGVIKNKTIKFFQY</sequence>
<dbReference type="SUPFAM" id="SSF56300">
    <property type="entry name" value="Metallo-dependent phosphatases"/>
    <property type="match status" value="1"/>
</dbReference>
<dbReference type="Gene3D" id="3.60.21.10">
    <property type="match status" value="1"/>
</dbReference>
<name>A0A1W1EJV2_9ZZZZ</name>
<dbReference type="PANTHER" id="PTHR34990">
    <property type="entry name" value="UDP-2,3-DIACYLGLUCOSAMINE HYDROLASE-RELATED"/>
    <property type="match status" value="1"/>
</dbReference>
<dbReference type="GO" id="GO:0009245">
    <property type="term" value="P:lipid A biosynthetic process"/>
    <property type="evidence" value="ECO:0007669"/>
    <property type="project" value="TreeGrafter"/>
</dbReference>
<dbReference type="InterPro" id="IPR029052">
    <property type="entry name" value="Metallo-depent_PP-like"/>
</dbReference>
<dbReference type="AlphaFoldDB" id="A0A1W1EJV2"/>